<name>A0A0E0EW18_9ORYZ</name>
<evidence type="ECO:0000313" key="2">
    <source>
        <dbReference type="Proteomes" id="UP000008021"/>
    </source>
</evidence>
<proteinExistence type="predicted"/>
<reference evidence="1" key="2">
    <citation type="submission" date="2018-05" db="EMBL/GenBank/DDBJ databases">
        <title>OmerRS3 (Oryza meridionalis Reference Sequence Version 3).</title>
        <authorList>
            <person name="Zhang J."/>
            <person name="Kudrna D."/>
            <person name="Lee S."/>
            <person name="Talag J."/>
            <person name="Welchert J."/>
            <person name="Wing R.A."/>
        </authorList>
    </citation>
    <scope>NUCLEOTIDE SEQUENCE [LARGE SCALE GENOMIC DNA]</scope>
    <source>
        <strain evidence="1">cv. OR44</strain>
    </source>
</reference>
<dbReference type="EnsemblPlants" id="OMERI10G02620.1">
    <property type="protein sequence ID" value="OMERI10G02620.1"/>
    <property type="gene ID" value="OMERI10G02620"/>
</dbReference>
<dbReference type="AlphaFoldDB" id="A0A0E0EW18"/>
<protein>
    <submittedName>
        <fullName evidence="1">Uncharacterized protein</fullName>
    </submittedName>
</protein>
<reference evidence="1" key="1">
    <citation type="submission" date="2015-04" db="UniProtKB">
        <authorList>
            <consortium name="EnsemblPlants"/>
        </authorList>
    </citation>
    <scope>IDENTIFICATION</scope>
</reference>
<accession>A0A0E0EW18</accession>
<organism evidence="1">
    <name type="scientific">Oryza meridionalis</name>
    <dbReference type="NCBI Taxonomy" id="40149"/>
    <lineage>
        <taxon>Eukaryota</taxon>
        <taxon>Viridiplantae</taxon>
        <taxon>Streptophyta</taxon>
        <taxon>Embryophyta</taxon>
        <taxon>Tracheophyta</taxon>
        <taxon>Spermatophyta</taxon>
        <taxon>Magnoliopsida</taxon>
        <taxon>Liliopsida</taxon>
        <taxon>Poales</taxon>
        <taxon>Poaceae</taxon>
        <taxon>BOP clade</taxon>
        <taxon>Oryzoideae</taxon>
        <taxon>Oryzeae</taxon>
        <taxon>Oryzinae</taxon>
        <taxon>Oryza</taxon>
    </lineage>
</organism>
<dbReference type="Proteomes" id="UP000008021">
    <property type="component" value="Chromosome 10"/>
</dbReference>
<dbReference type="HOGENOM" id="CLU_1952075_0_0_1"/>
<sequence length="153" mass="16829">MDRDFSSHFAAGVEENLMVLWHGQRSNVLARMRASRGGGDPNAAEMDKRAAGQCSYAGYCAMFPRIEMGWDAARWDHKTGDDEDTKTIILIHAMLEDGKCFVLEEVLGFYMLGLGIASCSYTMNGGFFPILNSFSPDMSSGRGRRAKGVDGNE</sequence>
<dbReference type="Gramene" id="OMERI10G02620.1">
    <property type="protein sequence ID" value="OMERI10G02620.1"/>
    <property type="gene ID" value="OMERI10G02620"/>
</dbReference>
<evidence type="ECO:0000313" key="1">
    <source>
        <dbReference type="EnsemblPlants" id="OMERI10G02620.1"/>
    </source>
</evidence>
<keyword evidence="2" id="KW-1185">Reference proteome</keyword>